<dbReference type="SUPFAM" id="SSF82171">
    <property type="entry name" value="DPP6 N-terminal domain-like"/>
    <property type="match status" value="1"/>
</dbReference>
<name>A0A840I7B9_9PROT</name>
<evidence type="ECO:0000256" key="2">
    <source>
        <dbReference type="SAM" id="SignalP"/>
    </source>
</evidence>
<protein>
    <submittedName>
        <fullName evidence="3">TolB protein</fullName>
    </submittedName>
</protein>
<feature type="chain" id="PRO_5032876161" evidence="2">
    <location>
        <begin position="22"/>
        <end position="817"/>
    </location>
</feature>
<dbReference type="Proteomes" id="UP000563524">
    <property type="component" value="Unassembled WGS sequence"/>
</dbReference>
<dbReference type="InterPro" id="IPR011659">
    <property type="entry name" value="WD40"/>
</dbReference>
<dbReference type="RefSeq" id="WP_183819461.1">
    <property type="nucleotide sequence ID" value="NZ_JACHOB010000006.1"/>
</dbReference>
<keyword evidence="4" id="KW-1185">Reference proteome</keyword>
<dbReference type="InterPro" id="IPR011042">
    <property type="entry name" value="6-blade_b-propeller_TolB-like"/>
</dbReference>
<proteinExistence type="inferred from homology"/>
<dbReference type="PANTHER" id="PTHR36842">
    <property type="entry name" value="PROTEIN TOLB HOMOLOG"/>
    <property type="match status" value="1"/>
</dbReference>
<reference evidence="3 4" key="1">
    <citation type="submission" date="2020-08" db="EMBL/GenBank/DDBJ databases">
        <title>Genomic Encyclopedia of Type Strains, Phase IV (KMG-IV): sequencing the most valuable type-strain genomes for metagenomic binning, comparative biology and taxonomic classification.</title>
        <authorList>
            <person name="Goeker M."/>
        </authorList>
    </citation>
    <scope>NUCLEOTIDE SEQUENCE [LARGE SCALE GENOMIC DNA]</scope>
    <source>
        <strain evidence="3 4">DSM 102850</strain>
    </source>
</reference>
<sequence>MKFVLAASTALALLSANAAHAQWTNHYPKVEGFRHQVYLEQEDLPILASGPIDPAPAPDGERLAFAHQGWIWVLDLESGTATRVTDGPGMDARPRWSPDGTKIAFVRDSGSDTAVIVRTLDGGEETIIDTPAIELDPEFSEDGAYLYYTSAQPGPLNLWRRHLETGTQEPVTRDGRVQRGARTIAGGGLVYVDHEGSSRTIRYRNALDAVDTVLNEQGWTPQMAPDTHPDARAVVYGVADGNANRLAVMDIDRPTLSRWLTSADERALMPAWSADGERIYYVVANEDEQFALHVVPSAGGDPAPVEITEWDYGTATGTLTIETKSGDGEAVPARLVVRGEDGHPIASPEGQTFADVQYGGAYFYTDGETTLTLPQGRYVVTAMHGPFSVPTEETIRVRGNREAEETLTIEEIWDAEAAGYASADHHIHLNASGAADLDLTDLLPLMAGEDLDQAAPMAWNQYNRFVDKGRIGQTETGEVGQTAVLSQEVRSDFHGHVGLIGAPTDYNPWFFGPYTPTYGTADRTNADAVRFGLEHGALPTYVHPVAGDADPFDDLAANGMPYELVLDGVLSEGVGIELVCMWTSPLGTAEAWYRFLNIGKPMPATAGTDMMSNFYRTPAIGTTRAYVRAEAGASFDEVLDAVRRGESFLTTGPALLFSVEGTEPGGTTEAGQRSWTLDLTSVQPVETVEIVVNGEVAQTLEGLTERGSRGYEGTVDLPKGGWVAARAYGGEPALPSMAVTRFAHSSPIWIGEVGSRDPAAAEAAAQDLLKALDYSKAKFDDAYGETETPKLDARFEEARAVLEEIAPPNQAAETAAP</sequence>
<keyword evidence="2" id="KW-0732">Signal</keyword>
<dbReference type="PANTHER" id="PTHR36842:SF1">
    <property type="entry name" value="PROTEIN TOLB"/>
    <property type="match status" value="1"/>
</dbReference>
<gene>
    <name evidence="3" type="ORF">GGQ59_002705</name>
</gene>
<organism evidence="3 4">
    <name type="scientific">Parvularcula dongshanensis</name>
    <dbReference type="NCBI Taxonomy" id="1173995"/>
    <lineage>
        <taxon>Bacteria</taxon>
        <taxon>Pseudomonadati</taxon>
        <taxon>Pseudomonadota</taxon>
        <taxon>Alphaproteobacteria</taxon>
        <taxon>Parvularculales</taxon>
        <taxon>Parvularculaceae</taxon>
        <taxon>Parvularcula</taxon>
    </lineage>
</organism>
<dbReference type="Gene3D" id="2.120.10.30">
    <property type="entry name" value="TolB, C-terminal domain"/>
    <property type="match status" value="1"/>
</dbReference>
<evidence type="ECO:0000313" key="4">
    <source>
        <dbReference type="Proteomes" id="UP000563524"/>
    </source>
</evidence>
<accession>A0A840I7B9</accession>
<dbReference type="Pfam" id="PF07676">
    <property type="entry name" value="PD40"/>
    <property type="match status" value="3"/>
</dbReference>
<feature type="signal peptide" evidence="2">
    <location>
        <begin position="1"/>
        <end position="21"/>
    </location>
</feature>
<evidence type="ECO:0000256" key="1">
    <source>
        <dbReference type="ARBA" id="ARBA00009820"/>
    </source>
</evidence>
<dbReference type="AlphaFoldDB" id="A0A840I7B9"/>
<dbReference type="EMBL" id="JACHOB010000006">
    <property type="protein sequence ID" value="MBB4660161.1"/>
    <property type="molecule type" value="Genomic_DNA"/>
</dbReference>
<dbReference type="NCBIfam" id="NF038032">
    <property type="entry name" value="CehA_McbA_metalo"/>
    <property type="match status" value="1"/>
</dbReference>
<evidence type="ECO:0000313" key="3">
    <source>
        <dbReference type="EMBL" id="MBB4660161.1"/>
    </source>
</evidence>
<comment type="similarity">
    <text evidence="1">Belongs to the TolB family.</text>
</comment>
<comment type="caution">
    <text evidence="3">The sequence shown here is derived from an EMBL/GenBank/DDBJ whole genome shotgun (WGS) entry which is preliminary data.</text>
</comment>